<feature type="compositionally biased region" description="Basic and acidic residues" evidence="1">
    <location>
        <begin position="847"/>
        <end position="856"/>
    </location>
</feature>
<feature type="region of interest" description="Disordered" evidence="1">
    <location>
        <begin position="745"/>
        <end position="881"/>
    </location>
</feature>
<feature type="compositionally biased region" description="Basic and acidic residues" evidence="1">
    <location>
        <begin position="89"/>
        <end position="100"/>
    </location>
</feature>
<evidence type="ECO:0000256" key="1">
    <source>
        <dbReference type="SAM" id="MobiDB-lite"/>
    </source>
</evidence>
<feature type="compositionally biased region" description="Basic and acidic residues" evidence="1">
    <location>
        <begin position="216"/>
        <end position="231"/>
    </location>
</feature>
<protein>
    <submittedName>
        <fullName evidence="2">Uncharacterized protein</fullName>
    </submittedName>
</protein>
<feature type="region of interest" description="Disordered" evidence="1">
    <location>
        <begin position="604"/>
        <end position="733"/>
    </location>
</feature>
<feature type="compositionally biased region" description="Basic and acidic residues" evidence="1">
    <location>
        <begin position="867"/>
        <end position="881"/>
    </location>
</feature>
<proteinExistence type="predicted"/>
<feature type="compositionally biased region" description="Basic and acidic residues" evidence="1">
    <location>
        <begin position="306"/>
        <end position="321"/>
    </location>
</feature>
<feature type="compositionally biased region" description="Polar residues" evidence="1">
    <location>
        <begin position="428"/>
        <end position="439"/>
    </location>
</feature>
<dbReference type="EMBL" id="MU863654">
    <property type="protein sequence ID" value="KAK4098894.1"/>
    <property type="molecule type" value="Genomic_DNA"/>
</dbReference>
<gene>
    <name evidence="2" type="ORF">N658DRAFT_488070</name>
</gene>
<feature type="compositionally biased region" description="Basic and acidic residues" evidence="1">
    <location>
        <begin position="745"/>
        <end position="755"/>
    </location>
</feature>
<evidence type="ECO:0000313" key="2">
    <source>
        <dbReference type="EMBL" id="KAK4098894.1"/>
    </source>
</evidence>
<feature type="region of interest" description="Disordered" evidence="1">
    <location>
        <begin position="141"/>
        <end position="501"/>
    </location>
</feature>
<feature type="compositionally biased region" description="Polar residues" evidence="1">
    <location>
        <begin position="1"/>
        <end position="10"/>
    </location>
</feature>
<comment type="caution">
    <text evidence="2">The sequence shown here is derived from an EMBL/GenBank/DDBJ whole genome shotgun (WGS) entry which is preliminary data.</text>
</comment>
<feature type="compositionally biased region" description="Basic and acidic residues" evidence="1">
    <location>
        <begin position="53"/>
        <end position="78"/>
    </location>
</feature>
<feature type="compositionally biased region" description="Polar residues" evidence="1">
    <location>
        <begin position="404"/>
        <end position="414"/>
    </location>
</feature>
<feature type="compositionally biased region" description="Basic and acidic residues" evidence="1">
    <location>
        <begin position="151"/>
        <end position="166"/>
    </location>
</feature>
<feature type="region of interest" description="Disordered" evidence="1">
    <location>
        <begin position="516"/>
        <end position="591"/>
    </location>
</feature>
<feature type="compositionally biased region" description="Basic and acidic residues" evidence="1">
    <location>
        <begin position="329"/>
        <end position="342"/>
    </location>
</feature>
<feature type="region of interest" description="Disordered" evidence="1">
    <location>
        <begin position="1"/>
        <end position="109"/>
    </location>
</feature>
<feature type="compositionally biased region" description="Basic and acidic residues" evidence="1">
    <location>
        <begin position="703"/>
        <end position="724"/>
    </location>
</feature>
<feature type="compositionally biased region" description="Polar residues" evidence="1">
    <location>
        <begin position="820"/>
        <end position="832"/>
    </location>
</feature>
<reference evidence="2" key="1">
    <citation type="journal article" date="2023" name="Mol. Phylogenet. Evol.">
        <title>Genome-scale phylogeny and comparative genomics of the fungal order Sordariales.</title>
        <authorList>
            <person name="Hensen N."/>
            <person name="Bonometti L."/>
            <person name="Westerberg I."/>
            <person name="Brannstrom I.O."/>
            <person name="Guillou S."/>
            <person name="Cros-Aarteil S."/>
            <person name="Calhoun S."/>
            <person name="Haridas S."/>
            <person name="Kuo A."/>
            <person name="Mondo S."/>
            <person name="Pangilinan J."/>
            <person name="Riley R."/>
            <person name="LaButti K."/>
            <person name="Andreopoulos B."/>
            <person name="Lipzen A."/>
            <person name="Chen C."/>
            <person name="Yan M."/>
            <person name="Daum C."/>
            <person name="Ng V."/>
            <person name="Clum A."/>
            <person name="Steindorff A."/>
            <person name="Ohm R.A."/>
            <person name="Martin F."/>
            <person name="Silar P."/>
            <person name="Natvig D.O."/>
            <person name="Lalanne C."/>
            <person name="Gautier V."/>
            <person name="Ament-Velasquez S.L."/>
            <person name="Kruys A."/>
            <person name="Hutchinson M.I."/>
            <person name="Powell A.J."/>
            <person name="Barry K."/>
            <person name="Miller A.N."/>
            <person name="Grigoriev I.V."/>
            <person name="Debuchy R."/>
            <person name="Gladieux P."/>
            <person name="Hiltunen Thoren M."/>
            <person name="Johannesson H."/>
        </authorList>
    </citation>
    <scope>NUCLEOTIDE SEQUENCE</scope>
    <source>
        <strain evidence="2">CBS 757.83</strain>
    </source>
</reference>
<feature type="compositionally biased region" description="Polar residues" evidence="1">
    <location>
        <begin position="782"/>
        <end position="809"/>
    </location>
</feature>
<accession>A0AAN6SZV6</accession>
<feature type="compositionally biased region" description="Polar residues" evidence="1">
    <location>
        <begin position="23"/>
        <end position="39"/>
    </location>
</feature>
<feature type="compositionally biased region" description="Polar residues" evidence="1">
    <location>
        <begin position="682"/>
        <end position="695"/>
    </location>
</feature>
<evidence type="ECO:0000313" key="3">
    <source>
        <dbReference type="Proteomes" id="UP001305647"/>
    </source>
</evidence>
<feature type="compositionally biased region" description="Basic and acidic residues" evidence="1">
    <location>
        <begin position="255"/>
        <end position="264"/>
    </location>
</feature>
<sequence>MAPRQNTFTLVPNPLGMQGLVSRPTSGPESKPPMTSKQAQKMHKQATRGPRLSKAEQRRIELEEQARIRKELEKDKQANKARILREKKKAKEQQMLEEKKRKGLPLVQVRPSQDTIARFVRGNGLGKKRDAAGAMVGLSVLEEEGESDNALPKDSEDARETKRRLGEQGTWEMSTDTGAVSETESAPPPRARELREQTYVDPTPPKLVRAMPDITELPHETKPTEPVERSTSRKTMSPISMVSAGGRTTIAKQSFVREPRKMAKPEPNPEPEDNQGCDGKPTPVDGAEEDKAITAAKSVRPCNAHRASEDTLAKSSHRETPRFPSIRHATPERGVLDREKTSAAHISPVLPKLLPKLERTPITKEVQALRPLPTSRLPPNRPPQRHPSPKPQLPPNPAARKPLQETTDASNRTQPLPVGDPGPKFTTPHKQTTFATPRPQTRGAVPAFKQPRSETPTSRVQKPQFLPPHLRGTGVSQRTPSPASTRRNQAQTNSISAPPTSTQLFVMSHLDDVFPSPSQEARELQGDFQVAVPESRKPGPLRTPIVGHDSKDARPARQWRQKGAHPTLPMAPAPQPATAKQPAVNPPDIPFISTQDLIFSSQELRDVEAPTPSKNKTFSTEMAPFKKPRHAVQQRPSPPSHVSSHARTAPRIRPNQSTLGAIRQPPQACGPKNCALDEQRSSHWGRQTPQSSKPASPSCADSMKVDGKISSDKPPRPASPEKPRFFSSSGSGACLEVLLARERSRKTYEEEEWRRLAQLRAEPSPADDNSGSAERSRGSRKANPQSNRCGPAQRQQGEAPQAVNNNPRLASQDRAATAGQPDTATNMASQETDYGDLELDSMDFEELDRVLEDRDAGSQGSCEDDDPHSFENRARHLMMDL</sequence>
<feature type="compositionally biased region" description="Polar residues" evidence="1">
    <location>
        <begin position="474"/>
        <end position="501"/>
    </location>
</feature>
<dbReference type="AlphaFoldDB" id="A0AAN6SZV6"/>
<organism evidence="2 3">
    <name type="scientific">Parathielavia hyrcaniae</name>
    <dbReference type="NCBI Taxonomy" id="113614"/>
    <lineage>
        <taxon>Eukaryota</taxon>
        <taxon>Fungi</taxon>
        <taxon>Dikarya</taxon>
        <taxon>Ascomycota</taxon>
        <taxon>Pezizomycotina</taxon>
        <taxon>Sordariomycetes</taxon>
        <taxon>Sordariomycetidae</taxon>
        <taxon>Sordariales</taxon>
        <taxon>Chaetomiaceae</taxon>
        <taxon>Parathielavia</taxon>
    </lineage>
</organism>
<name>A0AAN6SZV6_9PEZI</name>
<dbReference type="Proteomes" id="UP001305647">
    <property type="component" value="Unassembled WGS sequence"/>
</dbReference>
<feature type="compositionally biased region" description="Acidic residues" evidence="1">
    <location>
        <begin position="833"/>
        <end position="846"/>
    </location>
</feature>
<feature type="compositionally biased region" description="Polar residues" evidence="1">
    <location>
        <begin position="171"/>
        <end position="184"/>
    </location>
</feature>
<reference evidence="2" key="2">
    <citation type="submission" date="2023-05" db="EMBL/GenBank/DDBJ databases">
        <authorList>
            <consortium name="Lawrence Berkeley National Laboratory"/>
            <person name="Steindorff A."/>
            <person name="Hensen N."/>
            <person name="Bonometti L."/>
            <person name="Westerberg I."/>
            <person name="Brannstrom I.O."/>
            <person name="Guillou S."/>
            <person name="Cros-Aarteil S."/>
            <person name="Calhoun S."/>
            <person name="Haridas S."/>
            <person name="Kuo A."/>
            <person name="Mondo S."/>
            <person name="Pangilinan J."/>
            <person name="Riley R."/>
            <person name="Labutti K."/>
            <person name="Andreopoulos B."/>
            <person name="Lipzen A."/>
            <person name="Chen C."/>
            <person name="Yanf M."/>
            <person name="Daum C."/>
            <person name="Ng V."/>
            <person name="Clum A."/>
            <person name="Ohm R."/>
            <person name="Martin F."/>
            <person name="Silar P."/>
            <person name="Natvig D."/>
            <person name="Lalanne C."/>
            <person name="Gautier V."/>
            <person name="Ament-Velasquez S.L."/>
            <person name="Kruys A."/>
            <person name="Hutchinson M.I."/>
            <person name="Powell A.J."/>
            <person name="Barry K."/>
            <person name="Miller A.N."/>
            <person name="Grigoriev I.V."/>
            <person name="Debuchy R."/>
            <person name="Gladieux P."/>
            <person name="Thoren M.H."/>
            <person name="Johannesson H."/>
        </authorList>
    </citation>
    <scope>NUCLEOTIDE SEQUENCE</scope>
    <source>
        <strain evidence="2">CBS 757.83</strain>
    </source>
</reference>
<keyword evidence="3" id="KW-1185">Reference proteome</keyword>